<dbReference type="GO" id="GO:0009653">
    <property type="term" value="P:anatomical structure morphogenesis"/>
    <property type="evidence" value="ECO:0007669"/>
    <property type="project" value="TreeGrafter"/>
</dbReference>
<comment type="subcellular location">
    <subcellularLocation>
        <location evidence="7">Cytoplasm</location>
    </subcellularLocation>
    <subcellularLocation>
        <location evidence="7">Nucleus</location>
    </subcellularLocation>
</comment>
<organism evidence="11 12">
    <name type="scientific">Mesorhabditis belari</name>
    <dbReference type="NCBI Taxonomy" id="2138241"/>
    <lineage>
        <taxon>Eukaryota</taxon>
        <taxon>Metazoa</taxon>
        <taxon>Ecdysozoa</taxon>
        <taxon>Nematoda</taxon>
        <taxon>Chromadorea</taxon>
        <taxon>Rhabditida</taxon>
        <taxon>Rhabditina</taxon>
        <taxon>Rhabditomorpha</taxon>
        <taxon>Rhabditoidea</taxon>
        <taxon>Rhabditidae</taxon>
        <taxon>Mesorhabditinae</taxon>
        <taxon>Mesorhabditis</taxon>
    </lineage>
</organism>
<dbReference type="GO" id="GO:0070411">
    <property type="term" value="F:I-SMAD binding"/>
    <property type="evidence" value="ECO:0007669"/>
    <property type="project" value="TreeGrafter"/>
</dbReference>
<evidence type="ECO:0000259" key="9">
    <source>
        <dbReference type="PROSITE" id="PS51075"/>
    </source>
</evidence>
<keyword evidence="6 7" id="KW-0539">Nucleus</keyword>
<dbReference type="GO" id="GO:0000978">
    <property type="term" value="F:RNA polymerase II cis-regulatory region sequence-specific DNA binding"/>
    <property type="evidence" value="ECO:0007669"/>
    <property type="project" value="TreeGrafter"/>
</dbReference>
<dbReference type="SMART" id="SM00523">
    <property type="entry name" value="DWA"/>
    <property type="match status" value="1"/>
</dbReference>
<keyword evidence="3" id="KW-0862">Zinc</keyword>
<keyword evidence="11" id="KW-1185">Reference proteome</keyword>
<keyword evidence="7" id="KW-0963">Cytoplasm</keyword>
<evidence type="ECO:0000256" key="4">
    <source>
        <dbReference type="ARBA" id="ARBA00023015"/>
    </source>
</evidence>
<dbReference type="Proteomes" id="UP000887575">
    <property type="component" value="Unassembled WGS sequence"/>
</dbReference>
<evidence type="ECO:0000256" key="7">
    <source>
        <dbReference type="RuleBase" id="RU361195"/>
    </source>
</evidence>
<evidence type="ECO:0000256" key="1">
    <source>
        <dbReference type="ARBA" id="ARBA00005545"/>
    </source>
</evidence>
<proteinExistence type="inferred from homology"/>
<evidence type="ECO:0000256" key="8">
    <source>
        <dbReference type="SAM" id="MobiDB-lite"/>
    </source>
</evidence>
<dbReference type="InterPro" id="IPR013790">
    <property type="entry name" value="Dwarfin"/>
</dbReference>
<dbReference type="WBParaSite" id="MBELARI_LOCUS14974.1">
    <property type="protein sequence ID" value="MBELARI_LOCUS14974.1"/>
    <property type="gene ID" value="MBELARI_LOCUS14974"/>
</dbReference>
<evidence type="ECO:0000256" key="5">
    <source>
        <dbReference type="ARBA" id="ARBA00023163"/>
    </source>
</evidence>
<comment type="similarity">
    <text evidence="1 7">Belongs to the dwarfin/SMAD family.</text>
</comment>
<feature type="domain" description="MH1" evidence="9">
    <location>
        <begin position="327"/>
        <end position="466"/>
    </location>
</feature>
<dbReference type="GO" id="GO:0000981">
    <property type="term" value="F:DNA-binding transcription factor activity, RNA polymerase II-specific"/>
    <property type="evidence" value="ECO:0007669"/>
    <property type="project" value="TreeGrafter"/>
</dbReference>
<dbReference type="InterPro" id="IPR036578">
    <property type="entry name" value="SMAD_MH1_sf"/>
</dbReference>
<dbReference type="InterPro" id="IPR017855">
    <property type="entry name" value="SMAD-like_dom_sf"/>
</dbReference>
<feature type="compositionally biased region" description="Polar residues" evidence="8">
    <location>
        <begin position="640"/>
        <end position="652"/>
    </location>
</feature>
<dbReference type="GO" id="GO:0005737">
    <property type="term" value="C:cytoplasm"/>
    <property type="evidence" value="ECO:0007669"/>
    <property type="project" value="UniProtKB-SubCell"/>
</dbReference>
<dbReference type="GO" id="GO:0051239">
    <property type="term" value="P:regulation of multicellular organismal process"/>
    <property type="evidence" value="ECO:0007669"/>
    <property type="project" value="UniProtKB-ARBA"/>
</dbReference>
<dbReference type="InterPro" id="IPR008984">
    <property type="entry name" value="SMAD_FHA_dom_sf"/>
</dbReference>
<feature type="region of interest" description="Disordered" evidence="8">
    <location>
        <begin position="607"/>
        <end position="652"/>
    </location>
</feature>
<dbReference type="GO" id="GO:0009791">
    <property type="term" value="P:post-embryonic development"/>
    <property type="evidence" value="ECO:0007669"/>
    <property type="project" value="UniProtKB-ARBA"/>
</dbReference>
<evidence type="ECO:0000313" key="12">
    <source>
        <dbReference type="WBParaSite" id="MBELARI_LOCUS14974.1"/>
    </source>
</evidence>
<feature type="compositionally biased region" description="Polar residues" evidence="8">
    <location>
        <begin position="105"/>
        <end position="119"/>
    </location>
</feature>
<dbReference type="GO" id="GO:0046872">
    <property type="term" value="F:metal ion binding"/>
    <property type="evidence" value="ECO:0007669"/>
    <property type="project" value="UniProtKB-KW"/>
</dbReference>
<dbReference type="SMART" id="SM00524">
    <property type="entry name" value="DWB"/>
    <property type="match status" value="1"/>
</dbReference>
<dbReference type="PROSITE" id="PS51075">
    <property type="entry name" value="MH1"/>
    <property type="match status" value="1"/>
</dbReference>
<feature type="region of interest" description="Disordered" evidence="8">
    <location>
        <begin position="90"/>
        <end position="127"/>
    </location>
</feature>
<evidence type="ECO:0000256" key="6">
    <source>
        <dbReference type="ARBA" id="ARBA00023242"/>
    </source>
</evidence>
<keyword evidence="5 7" id="KW-0804">Transcription</keyword>
<dbReference type="InterPro" id="IPR001132">
    <property type="entry name" value="SMAD_dom_Dwarfin-type"/>
</dbReference>
<reference evidence="12" key="1">
    <citation type="submission" date="2024-02" db="UniProtKB">
        <authorList>
            <consortium name="WormBaseParasite"/>
        </authorList>
    </citation>
    <scope>IDENTIFICATION</scope>
</reference>
<dbReference type="Pfam" id="PF03165">
    <property type="entry name" value="MH1"/>
    <property type="match status" value="1"/>
</dbReference>
<feature type="domain" description="MH2" evidence="10">
    <location>
        <begin position="781"/>
        <end position="973"/>
    </location>
</feature>
<dbReference type="AlphaFoldDB" id="A0AAF3ELP7"/>
<dbReference type="Gene3D" id="2.60.200.10">
    <property type="match status" value="1"/>
</dbReference>
<dbReference type="InterPro" id="IPR013019">
    <property type="entry name" value="MAD_homology_MH1"/>
</dbReference>
<dbReference type="Gene3D" id="3.90.520.10">
    <property type="entry name" value="SMAD MH1 domain"/>
    <property type="match status" value="1"/>
</dbReference>
<keyword evidence="2" id="KW-0479">Metal-binding</keyword>
<sequence>MLPWQKRRPLDWMLLFDSKMPVVYTNGEPIGEMHHGILIAVDGNNAGTYLRQKMLELMYISGNDLNLGPCSSPSLPSKQGSALAQLLEAPATPDSGFEENEQRSIESTGQRRSSLTKTAASKEVPSENRIADQIQSELFSDISPLLTAFTRDVDLSDKFDDIQTGDYPQSITEAQTSFVSDLVDLDQCPGPWQLPDHFVDLQFNDHEIFELKKKENAMKRPGLPLLDDGPLTKRHIIQTAPQIPQQAEFEDILVKEDQKLTDKLLSLTQESRKEEEEAKIGAVKKTRAKTKFEVIKAKILNGTIQPSDLDQLSTRRTQDAIRIKREVFCQKLMEYAFIPYDLSLDEGEGQLDDEGKDVSKDLVKSLVKKLDKSNRLVDFAAIFTSKDRVHTDCFTILKGLDGRIQVSTRKFQPHLCYPRLFRYPGLRSGRELRPVAHCTRPFTEKFSEQVCINPWHVELLPSSTCPRQTPPLPITPTSETKKFDVLYSQSSQPSLPSTASNISTPISVVGGVGCTPSPPSGAVNLAPTRAISSTKGPTILGSSTHSLTHMGDTTPQHEQMFGDADLADALELISEDSMRMERGGGKDPMIGGTPLPAQMGVYSNSPHRIDVSSPYSDLPSLPPPSQPLSHLPKPMPPTSDFFSSQSPSMVSRYPSQTPFMTPTQSVLPLQSQGMGISQLGRSQVNQGMNRPVINPFANPVNPQMRLSHFPMANVKVETLEPSSSPRPREFTYAVVSTQQQGPLHPHTAANIPTTSSSSPINISATSPGYMVASPQAYLAHWAQIMYYELDERVGETYKPTIDQITVDGFTSTIEPNRLCLGAISNARRNPAVLAVRRQIGRGIQLTRSDGVVRLECNSDSPVFVQSPVHAHHMGENLATIYRIAKNHSIEIFNEQAFEEMLNEARKSYKRTYQMQNMCQARVSFVKGFGAEYRRQTIQMTPCWIEIHFQDPLQRIDKILRSFQDHEGFASSFS</sequence>
<name>A0AAF3ELP7_9BILA</name>
<keyword evidence="4 7" id="KW-0805">Transcription regulation</keyword>
<dbReference type="GO" id="GO:0030509">
    <property type="term" value="P:BMP signaling pathway"/>
    <property type="evidence" value="ECO:0007669"/>
    <property type="project" value="TreeGrafter"/>
</dbReference>
<dbReference type="PROSITE" id="PS51076">
    <property type="entry name" value="MH2"/>
    <property type="match status" value="1"/>
</dbReference>
<evidence type="ECO:0000256" key="2">
    <source>
        <dbReference type="ARBA" id="ARBA00022723"/>
    </source>
</evidence>
<dbReference type="GO" id="GO:0030154">
    <property type="term" value="P:cell differentiation"/>
    <property type="evidence" value="ECO:0007669"/>
    <property type="project" value="TreeGrafter"/>
</dbReference>
<dbReference type="InterPro" id="IPR003619">
    <property type="entry name" value="MAD_homology1_Dwarfin-type"/>
</dbReference>
<protein>
    <recommendedName>
        <fullName evidence="7">Mothers against decapentaplegic homolog</fullName>
        <shortName evidence="7">MAD homolog</shortName>
        <shortName evidence="7">Mothers against DPP homolog</shortName>
    </recommendedName>
    <alternativeName>
        <fullName evidence="7">SMAD family member</fullName>
    </alternativeName>
</protein>
<dbReference type="SUPFAM" id="SSF56366">
    <property type="entry name" value="SMAD MH1 domain"/>
    <property type="match status" value="1"/>
</dbReference>
<dbReference type="Pfam" id="PF03166">
    <property type="entry name" value="MH2"/>
    <property type="match status" value="1"/>
</dbReference>
<dbReference type="PANTHER" id="PTHR13703">
    <property type="entry name" value="SMAD"/>
    <property type="match status" value="1"/>
</dbReference>
<evidence type="ECO:0000259" key="10">
    <source>
        <dbReference type="PROSITE" id="PS51076"/>
    </source>
</evidence>
<accession>A0AAF3ELP7</accession>
<dbReference type="GO" id="GO:0060395">
    <property type="term" value="P:SMAD protein signal transduction"/>
    <property type="evidence" value="ECO:0007669"/>
    <property type="project" value="TreeGrafter"/>
</dbReference>
<dbReference type="GO" id="GO:0050793">
    <property type="term" value="P:regulation of developmental process"/>
    <property type="evidence" value="ECO:0007669"/>
    <property type="project" value="UniProtKB-ARBA"/>
</dbReference>
<evidence type="ECO:0000256" key="3">
    <source>
        <dbReference type="ARBA" id="ARBA00022833"/>
    </source>
</evidence>
<dbReference type="SUPFAM" id="SSF49879">
    <property type="entry name" value="SMAD/FHA domain"/>
    <property type="match status" value="1"/>
</dbReference>
<evidence type="ECO:0000313" key="11">
    <source>
        <dbReference type="Proteomes" id="UP000887575"/>
    </source>
</evidence>
<dbReference type="GO" id="GO:0071144">
    <property type="term" value="C:heteromeric SMAD protein complex"/>
    <property type="evidence" value="ECO:0007669"/>
    <property type="project" value="TreeGrafter"/>
</dbReference>